<gene>
    <name evidence="2" type="primary">OLA.9537</name>
</gene>
<proteinExistence type="predicted"/>
<organism evidence="2">
    <name type="scientific">Nothobranchius pienaari</name>
    <dbReference type="NCBI Taxonomy" id="704102"/>
    <lineage>
        <taxon>Eukaryota</taxon>
        <taxon>Metazoa</taxon>
        <taxon>Chordata</taxon>
        <taxon>Craniata</taxon>
        <taxon>Vertebrata</taxon>
        <taxon>Euteleostomi</taxon>
        <taxon>Actinopterygii</taxon>
        <taxon>Neopterygii</taxon>
        <taxon>Teleostei</taxon>
        <taxon>Neoteleostei</taxon>
        <taxon>Acanthomorphata</taxon>
        <taxon>Ovalentaria</taxon>
        <taxon>Atherinomorphae</taxon>
        <taxon>Cyprinodontiformes</taxon>
        <taxon>Nothobranchiidae</taxon>
        <taxon>Nothobranchius</taxon>
    </lineage>
</organism>
<evidence type="ECO:0000256" key="1">
    <source>
        <dbReference type="SAM" id="Phobius"/>
    </source>
</evidence>
<dbReference type="AlphaFoldDB" id="A0A1A8MTC0"/>
<feature type="transmembrane region" description="Helical" evidence="1">
    <location>
        <begin position="49"/>
        <end position="72"/>
    </location>
</feature>
<feature type="non-terminal residue" evidence="2">
    <location>
        <position position="1"/>
    </location>
</feature>
<name>A0A1A8MTC0_9TELE</name>
<reference evidence="2" key="1">
    <citation type="submission" date="2016-05" db="EMBL/GenBank/DDBJ databases">
        <authorList>
            <person name="Lavstsen T."/>
            <person name="Jespersen J.S."/>
        </authorList>
    </citation>
    <scope>NUCLEOTIDE SEQUENCE</scope>
    <source>
        <tissue evidence="2">Brain</tissue>
    </source>
</reference>
<protein>
    <submittedName>
        <fullName evidence="2">Uncharacterized protein</fullName>
    </submittedName>
</protein>
<sequence length="76" mass="8929">NSRTLKVQATPFPLLCICLNSFWQSVKHLSPSQICLIRNLQKVWKQLNLHVWLISLPIFSFIRSKLTCFLIFQSLQ</sequence>
<keyword evidence="1" id="KW-1133">Transmembrane helix</keyword>
<evidence type="ECO:0000313" key="2">
    <source>
        <dbReference type="EMBL" id="SBR59831.1"/>
    </source>
</evidence>
<feature type="non-terminal residue" evidence="2">
    <location>
        <position position="76"/>
    </location>
</feature>
<keyword evidence="1" id="KW-0812">Transmembrane</keyword>
<reference evidence="2" key="2">
    <citation type="submission" date="2016-06" db="EMBL/GenBank/DDBJ databases">
        <title>The genome of a short-lived fish provides insights into sex chromosome evolution and the genetic control of aging.</title>
        <authorList>
            <person name="Reichwald K."/>
            <person name="Felder M."/>
            <person name="Petzold A."/>
            <person name="Koch P."/>
            <person name="Groth M."/>
            <person name="Platzer M."/>
        </authorList>
    </citation>
    <scope>NUCLEOTIDE SEQUENCE</scope>
    <source>
        <tissue evidence="2">Brain</tissue>
    </source>
</reference>
<dbReference type="EMBL" id="HAEF01018672">
    <property type="protein sequence ID" value="SBR59831.1"/>
    <property type="molecule type" value="Transcribed_RNA"/>
</dbReference>
<accession>A0A1A8MTC0</accession>
<keyword evidence="1" id="KW-0472">Membrane</keyword>